<dbReference type="EMBL" id="JACHFA010000001">
    <property type="protein sequence ID" value="MBB6031040.1"/>
    <property type="molecule type" value="Genomic_DNA"/>
</dbReference>
<name>A0ABR6P4Z7_9SPIR</name>
<evidence type="ECO:0008006" key="4">
    <source>
        <dbReference type="Google" id="ProtNLM"/>
    </source>
</evidence>
<evidence type="ECO:0000313" key="2">
    <source>
        <dbReference type="EMBL" id="MBB6031040.1"/>
    </source>
</evidence>
<organism evidence="2 3">
    <name type="scientific">Borreliella spielmanii</name>
    <dbReference type="NCBI Taxonomy" id="88916"/>
    <lineage>
        <taxon>Bacteria</taxon>
        <taxon>Pseudomonadati</taxon>
        <taxon>Spirochaetota</taxon>
        <taxon>Spirochaetia</taxon>
        <taxon>Spirochaetales</taxon>
        <taxon>Borreliaceae</taxon>
        <taxon>Borreliella</taxon>
    </lineage>
</organism>
<protein>
    <recommendedName>
        <fullName evidence="4">Lipoprotein</fullName>
    </recommendedName>
</protein>
<evidence type="ECO:0000256" key="1">
    <source>
        <dbReference type="SAM" id="MobiDB-lite"/>
    </source>
</evidence>
<dbReference type="PROSITE" id="PS51257">
    <property type="entry name" value="PROKAR_LIPOPROTEIN"/>
    <property type="match status" value="1"/>
</dbReference>
<reference evidence="2 3" key="1">
    <citation type="submission" date="2020-08" db="EMBL/GenBank/DDBJ databases">
        <title>Genomic Encyclopedia of Type Strains, Phase IV (KMG-IV): sequencing the most valuable type-strain genomes for metagenomic binning, comparative biology and taxonomic classification.</title>
        <authorList>
            <person name="Goeker M."/>
        </authorList>
    </citation>
    <scope>NUCLEOTIDE SEQUENCE [LARGE SCALE GENOMIC DNA]</scope>
    <source>
        <strain evidence="2 3">DSM 16813</strain>
    </source>
</reference>
<accession>A0ABR6P4Z7</accession>
<proteinExistence type="predicted"/>
<keyword evidence="3" id="KW-1185">Reference proteome</keyword>
<dbReference type="RefSeq" id="WP_183223112.1">
    <property type="nucleotide sequence ID" value="NZ_JACHFA010000001.1"/>
</dbReference>
<dbReference type="Proteomes" id="UP000566276">
    <property type="component" value="Unassembled WGS sequence"/>
</dbReference>
<feature type="region of interest" description="Disordered" evidence="1">
    <location>
        <begin position="254"/>
        <end position="283"/>
    </location>
</feature>
<sequence length="541" mass="62182">MKEANGLLILTAQVLLFSCSLISDNKPKNLNTSEVILTQITPIERSLIKNLSSTEYRIPTSSIQEILNNNDNSFLIKQTAAKIKISPQKLEEIKNYLNAYKNYLNNETEWIKFLDQSSINGNLTIKIDTAFEKKTNFNQNSDNEKLTALIELQMQLEKEILNLIEQIFHDNNLGYIQLSHINSFFPQENINTITKEIINGEEYIAPHIIANQLLKIKDKKYFEQFMHFLKVENSTIKTIIEKQKIADLHNELYYSKQSPPPKTSKRRKRSTDDSNNSNSNQYNLIPKIIDPSTGIEITPEKLRSLLSNGDIILIKPKIDWTEFFYFWQHVGIFDEEKYEATKKIAFNGNDSFDIKSIITSNQIKFDTASTQGSGYEKLSTYVQSRILKIFSPITDTRTIQKAINFGRSRYIDNNFGYMIPLISSNLWTDSFNLEEIHNKTYCSLVVDRIYKIAGLNVSRNYEISGIITPGEINAAAYNFYMSYTIAGILPSALPKRLIKPSLKEKFIGYNKEIVDSMELKKSEEKIFGRACNITNLWCSGS</sequence>
<gene>
    <name evidence="2" type="ORF">HNR35_000004</name>
</gene>
<evidence type="ECO:0000313" key="3">
    <source>
        <dbReference type="Proteomes" id="UP000566276"/>
    </source>
</evidence>
<comment type="caution">
    <text evidence="2">The sequence shown here is derived from an EMBL/GenBank/DDBJ whole genome shotgun (WGS) entry which is preliminary data.</text>
</comment>